<evidence type="ECO:0000256" key="2">
    <source>
        <dbReference type="SAM" id="Phobius"/>
    </source>
</evidence>
<evidence type="ECO:0000256" key="1">
    <source>
        <dbReference type="SAM" id="MobiDB-lite"/>
    </source>
</evidence>
<keyword evidence="2" id="KW-0472">Membrane</keyword>
<feature type="region of interest" description="Disordered" evidence="1">
    <location>
        <begin position="1"/>
        <end position="55"/>
    </location>
</feature>
<evidence type="ECO:0000313" key="3">
    <source>
        <dbReference type="EMBL" id="RZC38665.1"/>
    </source>
</evidence>
<evidence type="ECO:0000313" key="4">
    <source>
        <dbReference type="Proteomes" id="UP000292052"/>
    </source>
</evidence>
<dbReference type="Proteomes" id="UP000292052">
    <property type="component" value="Unassembled WGS sequence"/>
</dbReference>
<comment type="caution">
    <text evidence="3">The sequence shown here is derived from an EMBL/GenBank/DDBJ whole genome shotgun (WGS) entry which is preliminary data.</text>
</comment>
<sequence length="203" mass="22484">MDSLPVPEIGHSSRDQKYRHSLQPKSAVVEPTFRHTQSHNYGAKRKKVKKTPPPAIPELELAEDDSVKVTIDAANDNVKLAVDKDRKHSRHSRGSRKASQASGRIAFDNIAFEPEKDGVRISRNSSAANSIRSSREPSVHTVVREQYCCCSRWTPCERALFAAVGVLVFIIIILVIAVILVAVQKEDGGKAKSILGYFDLKNL</sequence>
<keyword evidence="2" id="KW-1133">Transmembrane helix</keyword>
<keyword evidence="4" id="KW-1185">Reference proteome</keyword>
<feature type="region of interest" description="Disordered" evidence="1">
    <location>
        <begin position="82"/>
        <end position="102"/>
    </location>
</feature>
<keyword evidence="2" id="KW-0812">Transmembrane</keyword>
<feature type="compositionally biased region" description="Basic residues" evidence="1">
    <location>
        <begin position="87"/>
        <end position="96"/>
    </location>
</feature>
<accession>A0A482W122</accession>
<name>A0A482W122_ASBVE</name>
<dbReference type="AlphaFoldDB" id="A0A482W122"/>
<dbReference type="EMBL" id="QDEB01041219">
    <property type="protein sequence ID" value="RZC38665.1"/>
    <property type="molecule type" value="Genomic_DNA"/>
</dbReference>
<protein>
    <submittedName>
        <fullName evidence="3">Uncharacterized protein</fullName>
    </submittedName>
</protein>
<organism evidence="3 4">
    <name type="scientific">Asbolus verrucosus</name>
    <name type="common">Desert ironclad beetle</name>
    <dbReference type="NCBI Taxonomy" id="1661398"/>
    <lineage>
        <taxon>Eukaryota</taxon>
        <taxon>Metazoa</taxon>
        <taxon>Ecdysozoa</taxon>
        <taxon>Arthropoda</taxon>
        <taxon>Hexapoda</taxon>
        <taxon>Insecta</taxon>
        <taxon>Pterygota</taxon>
        <taxon>Neoptera</taxon>
        <taxon>Endopterygota</taxon>
        <taxon>Coleoptera</taxon>
        <taxon>Polyphaga</taxon>
        <taxon>Cucujiformia</taxon>
        <taxon>Tenebrionidae</taxon>
        <taxon>Pimeliinae</taxon>
        <taxon>Asbolus</taxon>
    </lineage>
</organism>
<reference evidence="3 4" key="1">
    <citation type="submission" date="2017-03" db="EMBL/GenBank/DDBJ databases">
        <title>Genome of the blue death feigning beetle - Asbolus verrucosus.</title>
        <authorList>
            <person name="Rider S.D."/>
        </authorList>
    </citation>
    <scope>NUCLEOTIDE SEQUENCE [LARGE SCALE GENOMIC DNA]</scope>
    <source>
        <strain evidence="3">Butters</strain>
        <tissue evidence="3">Head and leg muscle</tissue>
    </source>
</reference>
<proteinExistence type="predicted"/>
<gene>
    <name evidence="3" type="ORF">BDFB_009639</name>
</gene>
<dbReference type="OrthoDB" id="6762505at2759"/>
<feature type="transmembrane region" description="Helical" evidence="2">
    <location>
        <begin position="159"/>
        <end position="183"/>
    </location>
</feature>